<dbReference type="AlphaFoldDB" id="A0A9D9HTB2"/>
<evidence type="ECO:0000313" key="2">
    <source>
        <dbReference type="EMBL" id="MBO8459801.1"/>
    </source>
</evidence>
<protein>
    <submittedName>
        <fullName evidence="2">Tetratricopeptide repeat protein</fullName>
    </submittedName>
</protein>
<dbReference type="EMBL" id="JADIMG010000055">
    <property type="protein sequence ID" value="MBO8459801.1"/>
    <property type="molecule type" value="Genomic_DNA"/>
</dbReference>
<dbReference type="Proteomes" id="UP000823641">
    <property type="component" value="Unassembled WGS sequence"/>
</dbReference>
<sequence>MLKNSTETTQAQQKINSFIQQGHINLALLYLDEYAEQFKLNAFRNTIQDIKNDYALIAKYFIEGFSDPLRPQVIEKVKNETYKLADQLFDEIFINQAQTFPYQQIRDYRYTYPIDNETIVKRLQDYADGLCERPTYEDALVWLFDKLWLTAPYNESTIELYKQVTQNLLSANEQCLAVTATGLSLWRYFEESKWALLVQTAMQQNDDMQIRALTAICFTIIRHKDKIAGNASCMELLHTLTEQTGMLGKIKTLLKQIIRSTGTAQVTEKLKTDILPELMKVGQKMQNRFKDIKLETEDDFNPAWNKINEDSDVEKKIREFGELQMSGADVYFANFAELKNHPFFHAIHRWFLPFDKRHTYIADLFVDNGKTILETFIKNGVLCNSDKYSFCLTVKQMPLQQQQMVKENLGQELEQQLAEGMDKISAEEKWARTANQYIQDLYRFFQLYPKKAPKKDNPLQYALAWPDSLLFQENILTDNMQLEIADFIFEQRHYTAASYIYNKFKNISPSAALYQKIGYAFEKEGANAQEALAAYEKADLLQPNDKWTLKHMAIKQAELGDYEKALHTYQQLNEIAPNDKKTELGMCRCLIQLNRMEEALQMAFKIYWEHPEYQPAIFTIGDISFETGNSQQAQKYWEMFLENAKTYDNIMDIGIKFWCMGEQAKGLDILKKAKAIYENKAGNDREIFYTQLESYIPLLGQFGINETDARLLFDII</sequence>
<dbReference type="SUPFAM" id="SSF48452">
    <property type="entry name" value="TPR-like"/>
    <property type="match status" value="1"/>
</dbReference>
<keyword evidence="1" id="KW-0802">TPR repeat</keyword>
<dbReference type="InterPro" id="IPR019734">
    <property type="entry name" value="TPR_rpt"/>
</dbReference>
<dbReference type="PROSITE" id="PS50005">
    <property type="entry name" value="TPR"/>
    <property type="match status" value="1"/>
</dbReference>
<evidence type="ECO:0000256" key="1">
    <source>
        <dbReference type="PROSITE-ProRule" id="PRU00339"/>
    </source>
</evidence>
<evidence type="ECO:0000313" key="3">
    <source>
        <dbReference type="Proteomes" id="UP000823641"/>
    </source>
</evidence>
<accession>A0A9D9HTB2</accession>
<dbReference type="InterPro" id="IPR011990">
    <property type="entry name" value="TPR-like_helical_dom_sf"/>
</dbReference>
<organism evidence="2 3">
    <name type="scientific">Candidatus Gallipaludibacter merdavium</name>
    <dbReference type="NCBI Taxonomy" id="2840839"/>
    <lineage>
        <taxon>Bacteria</taxon>
        <taxon>Pseudomonadati</taxon>
        <taxon>Bacteroidota</taxon>
        <taxon>Bacteroidia</taxon>
        <taxon>Bacteroidales</taxon>
        <taxon>Candidatus Gallipaludibacter</taxon>
    </lineage>
</organism>
<name>A0A9D9HTB2_9BACT</name>
<reference evidence="2" key="2">
    <citation type="journal article" date="2021" name="PeerJ">
        <title>Extensive microbial diversity within the chicken gut microbiome revealed by metagenomics and culture.</title>
        <authorList>
            <person name="Gilroy R."/>
            <person name="Ravi A."/>
            <person name="Getino M."/>
            <person name="Pursley I."/>
            <person name="Horton D.L."/>
            <person name="Alikhan N.F."/>
            <person name="Baker D."/>
            <person name="Gharbi K."/>
            <person name="Hall N."/>
            <person name="Watson M."/>
            <person name="Adriaenssens E.M."/>
            <person name="Foster-Nyarko E."/>
            <person name="Jarju S."/>
            <person name="Secka A."/>
            <person name="Antonio M."/>
            <person name="Oren A."/>
            <person name="Chaudhuri R.R."/>
            <person name="La Ragione R."/>
            <person name="Hildebrand F."/>
            <person name="Pallen M.J."/>
        </authorList>
    </citation>
    <scope>NUCLEOTIDE SEQUENCE</scope>
    <source>
        <strain evidence="2">G3-3990</strain>
    </source>
</reference>
<comment type="caution">
    <text evidence="2">The sequence shown here is derived from an EMBL/GenBank/DDBJ whole genome shotgun (WGS) entry which is preliminary data.</text>
</comment>
<gene>
    <name evidence="2" type="ORF">IAA73_05645</name>
</gene>
<dbReference type="Pfam" id="PF14559">
    <property type="entry name" value="TPR_19"/>
    <property type="match status" value="1"/>
</dbReference>
<feature type="repeat" description="TPR" evidence="1">
    <location>
        <begin position="546"/>
        <end position="579"/>
    </location>
</feature>
<dbReference type="Gene3D" id="1.25.40.10">
    <property type="entry name" value="Tetratricopeptide repeat domain"/>
    <property type="match status" value="1"/>
</dbReference>
<reference evidence="2" key="1">
    <citation type="submission" date="2020-10" db="EMBL/GenBank/DDBJ databases">
        <authorList>
            <person name="Gilroy R."/>
        </authorList>
    </citation>
    <scope>NUCLEOTIDE SEQUENCE</scope>
    <source>
        <strain evidence="2">G3-3990</strain>
    </source>
</reference>
<proteinExistence type="predicted"/>